<dbReference type="AlphaFoldDB" id="A0A6P5TK39"/>
<dbReference type="PANTHER" id="PTHR45662">
    <property type="entry name" value="PHOSPHATIDYLINOSITIDE PHOSPHATASE SAC1"/>
    <property type="match status" value="1"/>
</dbReference>
<gene>
    <name evidence="4" type="primary">LOC110768042</name>
</gene>
<evidence type="ECO:0000313" key="3">
    <source>
        <dbReference type="Proteomes" id="UP000515124"/>
    </source>
</evidence>
<evidence type="ECO:0000259" key="2">
    <source>
        <dbReference type="PROSITE" id="PS50275"/>
    </source>
</evidence>
<dbReference type="GeneID" id="110768042"/>
<dbReference type="GO" id="GO:0005783">
    <property type="term" value="C:endoplasmic reticulum"/>
    <property type="evidence" value="ECO:0007669"/>
    <property type="project" value="TreeGrafter"/>
</dbReference>
<evidence type="ECO:0000313" key="4">
    <source>
        <dbReference type="RefSeq" id="XP_021827415.1"/>
    </source>
</evidence>
<organism evidence="3 4">
    <name type="scientific">Prunus avium</name>
    <name type="common">Cherry</name>
    <name type="synonym">Cerasus avium</name>
    <dbReference type="NCBI Taxonomy" id="42229"/>
    <lineage>
        <taxon>Eukaryota</taxon>
        <taxon>Viridiplantae</taxon>
        <taxon>Streptophyta</taxon>
        <taxon>Embryophyta</taxon>
        <taxon>Tracheophyta</taxon>
        <taxon>Spermatophyta</taxon>
        <taxon>Magnoliopsida</taxon>
        <taxon>eudicotyledons</taxon>
        <taxon>Gunneridae</taxon>
        <taxon>Pentapetalae</taxon>
        <taxon>rosids</taxon>
        <taxon>fabids</taxon>
        <taxon>Rosales</taxon>
        <taxon>Rosaceae</taxon>
        <taxon>Amygdaloideae</taxon>
        <taxon>Amygdaleae</taxon>
        <taxon>Prunus</taxon>
    </lineage>
</organism>
<dbReference type="Proteomes" id="UP000515124">
    <property type="component" value="Unplaced"/>
</dbReference>
<evidence type="ECO:0000256" key="1">
    <source>
        <dbReference type="SAM" id="MobiDB-lite"/>
    </source>
</evidence>
<name>A0A6P5TK39_PRUAV</name>
<feature type="domain" description="SAC" evidence="2">
    <location>
        <begin position="132"/>
        <end position="341"/>
    </location>
</feature>
<keyword evidence="3" id="KW-1185">Reference proteome</keyword>
<dbReference type="PANTHER" id="PTHR45662:SF10">
    <property type="entry name" value="PHOSPHOINOSITIDE PHOSPHATASE SAC8"/>
    <property type="match status" value="1"/>
</dbReference>
<dbReference type="InterPro" id="IPR002013">
    <property type="entry name" value="SAC_dom"/>
</dbReference>
<protein>
    <submittedName>
        <fullName evidence="4">Phosphoinositide phosphatase SAC8-like</fullName>
    </submittedName>
</protein>
<feature type="region of interest" description="Disordered" evidence="1">
    <location>
        <begin position="39"/>
        <end position="63"/>
    </location>
</feature>
<proteinExistence type="predicted"/>
<dbReference type="GO" id="GO:0046856">
    <property type="term" value="P:phosphatidylinositol dephosphorylation"/>
    <property type="evidence" value="ECO:0007669"/>
    <property type="project" value="TreeGrafter"/>
</dbReference>
<sequence>MDGESCSSGKFKLYEQLELQEFQDKFVIKSVEAPDQGFSIDRRDGTIEPLNGDSSSSSARPTKTSTIYGVAGTIRLLAGNYVLVITSRTEVGAFLGFPVYRVTSMKFLSCNEVLKNSTLQEKKDEAYFMALLKTVQSTPGLYFSYQTDITLNFQRRRKLMEGWMAKPIWKQADPRFVWNRNLLDELIEYKLDGFIIPLLQGSFQAAQLKLKDSPATLTIFSRRCTRRLGTRMWRRGANLEGDVANFIETEQLVECEGFRSSLLQIRGSIPLLWEQIVDLSYKPQLKVIDHEQMSNVVERHFFDLFQRYGEIIAVDLTDKHGDEGQLSMAFSAEAQNLPNVR</sequence>
<dbReference type="KEGG" id="pavi:110768042"/>
<accession>A0A6P5TK39</accession>
<dbReference type="Pfam" id="PF02383">
    <property type="entry name" value="Syja_N"/>
    <property type="match status" value="1"/>
</dbReference>
<dbReference type="RefSeq" id="XP_021827415.1">
    <property type="nucleotide sequence ID" value="XM_021971723.1"/>
</dbReference>
<reference evidence="4" key="1">
    <citation type="submission" date="2025-08" db="UniProtKB">
        <authorList>
            <consortium name="RefSeq"/>
        </authorList>
    </citation>
    <scope>IDENTIFICATION</scope>
</reference>
<dbReference type="PROSITE" id="PS50275">
    <property type="entry name" value="SAC"/>
    <property type="match status" value="1"/>
</dbReference>
<dbReference type="GO" id="GO:0043812">
    <property type="term" value="F:phosphatidylinositol-4-phosphate phosphatase activity"/>
    <property type="evidence" value="ECO:0007669"/>
    <property type="project" value="TreeGrafter"/>
</dbReference>